<keyword evidence="2" id="KW-1185">Reference proteome</keyword>
<name>A0A8S3WD48_PARAO</name>
<organism evidence="1 2">
    <name type="scientific">Parnassius apollo</name>
    <name type="common">Apollo butterfly</name>
    <name type="synonym">Papilio apollo</name>
    <dbReference type="NCBI Taxonomy" id="110799"/>
    <lineage>
        <taxon>Eukaryota</taxon>
        <taxon>Metazoa</taxon>
        <taxon>Ecdysozoa</taxon>
        <taxon>Arthropoda</taxon>
        <taxon>Hexapoda</taxon>
        <taxon>Insecta</taxon>
        <taxon>Pterygota</taxon>
        <taxon>Neoptera</taxon>
        <taxon>Endopterygota</taxon>
        <taxon>Lepidoptera</taxon>
        <taxon>Glossata</taxon>
        <taxon>Ditrysia</taxon>
        <taxon>Papilionoidea</taxon>
        <taxon>Papilionidae</taxon>
        <taxon>Parnassiinae</taxon>
        <taxon>Parnassini</taxon>
        <taxon>Parnassius</taxon>
        <taxon>Parnassius</taxon>
    </lineage>
</organism>
<accession>A0A8S3WD48</accession>
<gene>
    <name evidence="1" type="ORF">PAPOLLO_LOCUS4847</name>
</gene>
<dbReference type="EMBL" id="CAJQZP010000287">
    <property type="protein sequence ID" value="CAG4953331.1"/>
    <property type="molecule type" value="Genomic_DNA"/>
</dbReference>
<sequence length="185" mass="21460">MLKVRNYDLDIIVIYRPPHTNKQLFVKELERVIQRVPINRDIIMFGDYNIDILEDKLDHIACSYLNMLSSRGLQCGIQDITREAVSAERRTATSIDHVFVRTESASEVQAYLLTSPLADHYLTGLTAVIGKRMPQNVCKTSLNNKAIEKKLGEQYWNELLNYDDPISLYSRIKTIFCNIYMTQRK</sequence>
<protein>
    <submittedName>
        <fullName evidence="1">(apollo) hypothetical protein</fullName>
    </submittedName>
</protein>
<reference evidence="1" key="1">
    <citation type="submission" date="2021-04" db="EMBL/GenBank/DDBJ databases">
        <authorList>
            <person name="Tunstrom K."/>
        </authorList>
    </citation>
    <scope>NUCLEOTIDE SEQUENCE</scope>
</reference>
<evidence type="ECO:0000313" key="1">
    <source>
        <dbReference type="EMBL" id="CAG4953331.1"/>
    </source>
</evidence>
<comment type="caution">
    <text evidence="1">The sequence shown here is derived from an EMBL/GenBank/DDBJ whole genome shotgun (WGS) entry which is preliminary data.</text>
</comment>
<dbReference type="AlphaFoldDB" id="A0A8S3WD48"/>
<proteinExistence type="predicted"/>
<dbReference type="Proteomes" id="UP000691718">
    <property type="component" value="Unassembled WGS sequence"/>
</dbReference>
<evidence type="ECO:0000313" key="2">
    <source>
        <dbReference type="Proteomes" id="UP000691718"/>
    </source>
</evidence>
<dbReference type="OrthoDB" id="6932354at2759"/>